<dbReference type="RefSeq" id="WP_181731283.1">
    <property type="nucleotide sequence ID" value="NZ_JACEIR010000002.1"/>
</dbReference>
<dbReference type="EMBL" id="JAECVW010000003">
    <property type="protein sequence ID" value="MBH8594951.1"/>
    <property type="molecule type" value="Genomic_DNA"/>
</dbReference>
<evidence type="ECO:0000313" key="4">
    <source>
        <dbReference type="Proteomes" id="UP000633619"/>
    </source>
</evidence>
<sequence>MEFAKAAPSQTDKVFQVYKEATKIMNANNIYQWSENYPGREDIEKDIQSGNLYVLTSEGDIVACVVLDQHQEPEYEQIPWEDSSGRFLVVHRLCVNPKYQGKGISRTLLAEIERFAKKEGYASIRLDTQMINEKAMYLYESCGYKKRGKFYFPRHDEPYMAFEKRVT</sequence>
<keyword evidence="4" id="KW-1185">Reference proteome</keyword>
<dbReference type="PANTHER" id="PTHR13947:SF37">
    <property type="entry name" value="LD18367P"/>
    <property type="match status" value="1"/>
</dbReference>
<reference evidence="3 4" key="1">
    <citation type="submission" date="2020-12" db="EMBL/GenBank/DDBJ databases">
        <title>WGS of Thermoactinomyces spp.</title>
        <authorList>
            <person name="Cheng K."/>
        </authorList>
    </citation>
    <scope>NUCLEOTIDE SEQUENCE [LARGE SCALE GENOMIC DNA]</scope>
    <source>
        <strain evidence="4">CICC 10671\DSM 43846</strain>
    </source>
</reference>
<dbReference type="CDD" id="cd04301">
    <property type="entry name" value="NAT_SF"/>
    <property type="match status" value="1"/>
</dbReference>
<protein>
    <submittedName>
        <fullName evidence="3">GNAT family N-acetyltransferase</fullName>
    </submittedName>
</protein>
<organism evidence="3 4">
    <name type="scientific">Thermoactinomyces intermedius</name>
    <dbReference type="NCBI Taxonomy" id="2024"/>
    <lineage>
        <taxon>Bacteria</taxon>
        <taxon>Bacillati</taxon>
        <taxon>Bacillota</taxon>
        <taxon>Bacilli</taxon>
        <taxon>Bacillales</taxon>
        <taxon>Thermoactinomycetaceae</taxon>
        <taxon>Thermoactinomyces</taxon>
    </lineage>
</organism>
<dbReference type="InterPro" id="IPR050769">
    <property type="entry name" value="NAT_camello-type"/>
</dbReference>
<dbReference type="PROSITE" id="PS51186">
    <property type="entry name" value="GNAT"/>
    <property type="match status" value="1"/>
</dbReference>
<name>A0A8I1A935_THEIN</name>
<dbReference type="Proteomes" id="UP000633619">
    <property type="component" value="Unassembled WGS sequence"/>
</dbReference>
<evidence type="ECO:0000256" key="1">
    <source>
        <dbReference type="ARBA" id="ARBA00022679"/>
    </source>
</evidence>
<accession>A0A8I1A935</accession>
<proteinExistence type="predicted"/>
<gene>
    <name evidence="3" type="ORF">I8U20_06360</name>
</gene>
<evidence type="ECO:0000313" key="3">
    <source>
        <dbReference type="EMBL" id="MBH8594951.1"/>
    </source>
</evidence>
<feature type="domain" description="N-acetyltransferase" evidence="2">
    <location>
        <begin position="1"/>
        <end position="165"/>
    </location>
</feature>
<dbReference type="AlphaFoldDB" id="A0A8I1A935"/>
<comment type="caution">
    <text evidence="3">The sequence shown here is derived from an EMBL/GenBank/DDBJ whole genome shotgun (WGS) entry which is preliminary data.</text>
</comment>
<dbReference type="GO" id="GO:0008080">
    <property type="term" value="F:N-acetyltransferase activity"/>
    <property type="evidence" value="ECO:0007669"/>
    <property type="project" value="InterPro"/>
</dbReference>
<keyword evidence="1 3" id="KW-0808">Transferase</keyword>
<dbReference type="InterPro" id="IPR016181">
    <property type="entry name" value="Acyl_CoA_acyltransferase"/>
</dbReference>
<dbReference type="SUPFAM" id="SSF55729">
    <property type="entry name" value="Acyl-CoA N-acyltransferases (Nat)"/>
    <property type="match status" value="1"/>
</dbReference>
<dbReference type="InterPro" id="IPR000182">
    <property type="entry name" value="GNAT_dom"/>
</dbReference>
<dbReference type="PANTHER" id="PTHR13947">
    <property type="entry name" value="GNAT FAMILY N-ACETYLTRANSFERASE"/>
    <property type="match status" value="1"/>
</dbReference>
<dbReference type="Pfam" id="PF00583">
    <property type="entry name" value="Acetyltransf_1"/>
    <property type="match status" value="1"/>
</dbReference>
<dbReference type="Gene3D" id="3.40.630.30">
    <property type="match status" value="1"/>
</dbReference>
<evidence type="ECO:0000259" key="2">
    <source>
        <dbReference type="PROSITE" id="PS51186"/>
    </source>
</evidence>